<evidence type="ECO:0000259" key="2">
    <source>
        <dbReference type="Pfam" id="PF02719"/>
    </source>
</evidence>
<dbReference type="InterPro" id="IPR036291">
    <property type="entry name" value="NAD(P)-bd_dom_sf"/>
</dbReference>
<feature type="domain" description="Polysaccharide biosynthesis protein CapD-like" evidence="2">
    <location>
        <begin position="40"/>
        <end position="186"/>
    </location>
</feature>
<accession>A0A413I3H7</accession>
<sequence length="186" mass="20926">MLNVSQFIADHITGRQKSMFAADIEANRDKLRAEIEGKRVLVIGGAGTIGSSYIRAVLPFRPSKLVVVDISENGLAELTRDLRSTYGMYVPEEYRTYPLSFADPVFEKIFRAEQGFDIVANFSAHKHVRTEKDKYSVQALLENNVLKARKLLDLLSEFPPRHFFCVSTDKAANPVNIMGASKKIME</sequence>
<dbReference type="PANTHER" id="PTHR43318">
    <property type="entry name" value="UDP-N-ACETYLGLUCOSAMINE 4,6-DEHYDRATASE"/>
    <property type="match status" value="1"/>
</dbReference>
<dbReference type="EMBL" id="QSCO01000054">
    <property type="protein sequence ID" value="RGY01818.1"/>
    <property type="molecule type" value="Genomic_DNA"/>
</dbReference>
<comment type="caution">
    <text evidence="3">The sequence shown here is derived from an EMBL/GenBank/DDBJ whole genome shotgun (WGS) entry which is preliminary data.</text>
</comment>
<name>A0A413I3H7_9BACT</name>
<dbReference type="Pfam" id="PF02719">
    <property type="entry name" value="Polysacc_synt_2"/>
    <property type="match status" value="1"/>
</dbReference>
<evidence type="ECO:0000256" key="1">
    <source>
        <dbReference type="ARBA" id="ARBA00007430"/>
    </source>
</evidence>
<dbReference type="RefSeq" id="WP_118104989.1">
    <property type="nucleotide sequence ID" value="NZ_QSCO01000054.1"/>
</dbReference>
<dbReference type="PANTHER" id="PTHR43318:SF1">
    <property type="entry name" value="POLYSACCHARIDE BIOSYNTHESIS PROTEIN EPSC-RELATED"/>
    <property type="match status" value="1"/>
</dbReference>
<dbReference type="Gene3D" id="3.40.50.720">
    <property type="entry name" value="NAD(P)-binding Rossmann-like Domain"/>
    <property type="match status" value="1"/>
</dbReference>
<dbReference type="AlphaFoldDB" id="A0A413I3H7"/>
<dbReference type="InterPro" id="IPR051203">
    <property type="entry name" value="Polysaccharide_Synthase-Rel"/>
</dbReference>
<comment type="similarity">
    <text evidence="1">Belongs to the polysaccharide synthase family.</text>
</comment>
<feature type="non-terminal residue" evidence="3">
    <location>
        <position position="186"/>
    </location>
</feature>
<dbReference type="InterPro" id="IPR003869">
    <property type="entry name" value="Polysac_CapD-like"/>
</dbReference>
<evidence type="ECO:0000313" key="3">
    <source>
        <dbReference type="EMBL" id="RGY01818.1"/>
    </source>
</evidence>
<organism evidence="3 4">
    <name type="scientific">Odoribacter splanchnicus</name>
    <dbReference type="NCBI Taxonomy" id="28118"/>
    <lineage>
        <taxon>Bacteria</taxon>
        <taxon>Pseudomonadati</taxon>
        <taxon>Bacteroidota</taxon>
        <taxon>Bacteroidia</taxon>
        <taxon>Bacteroidales</taxon>
        <taxon>Odoribacteraceae</taxon>
        <taxon>Odoribacter</taxon>
    </lineage>
</organism>
<protein>
    <submittedName>
        <fullName evidence="3">NAD-dependent epimerase/dehydratase family protein</fullName>
    </submittedName>
</protein>
<dbReference type="Proteomes" id="UP000284434">
    <property type="component" value="Unassembled WGS sequence"/>
</dbReference>
<evidence type="ECO:0000313" key="4">
    <source>
        <dbReference type="Proteomes" id="UP000284434"/>
    </source>
</evidence>
<reference evidence="3 4" key="1">
    <citation type="submission" date="2018-08" db="EMBL/GenBank/DDBJ databases">
        <title>A genome reference for cultivated species of the human gut microbiota.</title>
        <authorList>
            <person name="Zou Y."/>
            <person name="Xue W."/>
            <person name="Luo G."/>
        </authorList>
    </citation>
    <scope>NUCLEOTIDE SEQUENCE [LARGE SCALE GENOMIC DNA]</scope>
    <source>
        <strain evidence="3 4">OF03-11</strain>
    </source>
</reference>
<proteinExistence type="inferred from homology"/>
<dbReference type="SUPFAM" id="SSF51735">
    <property type="entry name" value="NAD(P)-binding Rossmann-fold domains"/>
    <property type="match status" value="1"/>
</dbReference>
<gene>
    <name evidence="3" type="ORF">DXA53_19950</name>
</gene>